<reference evidence="1 2" key="1">
    <citation type="journal article" date="2016" name="Mol. Biol. Evol.">
        <title>Comparative Genomics of Early-Diverging Mushroom-Forming Fungi Provides Insights into the Origins of Lignocellulose Decay Capabilities.</title>
        <authorList>
            <person name="Nagy L.G."/>
            <person name="Riley R."/>
            <person name="Tritt A."/>
            <person name="Adam C."/>
            <person name="Daum C."/>
            <person name="Floudas D."/>
            <person name="Sun H."/>
            <person name="Yadav J.S."/>
            <person name="Pangilinan J."/>
            <person name="Larsson K.H."/>
            <person name="Matsuura K."/>
            <person name="Barry K."/>
            <person name="Labutti K."/>
            <person name="Kuo R."/>
            <person name="Ohm R.A."/>
            <person name="Bhattacharya S.S."/>
            <person name="Shirouzu T."/>
            <person name="Yoshinaga Y."/>
            <person name="Martin F.M."/>
            <person name="Grigoriev I.V."/>
            <person name="Hibbett D.S."/>
        </authorList>
    </citation>
    <scope>NUCLEOTIDE SEQUENCE [LARGE SCALE GENOMIC DNA]</scope>
    <source>
        <strain evidence="1 2">HHB12733</strain>
    </source>
</reference>
<sequence>MSTALPPIMKILTIDSIALVLLEEVAHVDGLEGLQRLQATSKTVFAIVEKLGCPENDRWDELTNIGLKRLTMPRPGADEVNEEDDISTYDDDEEERGQQIKHCGNRGINLKGLDVACTLTEETLLMYSVLCTRIFETQPTVELLRLIVVTRHAPSARAFSWTMLRDIILCDRLNTLHIEVRGRGLEGLADCSVGTLTMAMCRLEHFHCLWNGSPRLTMDAVYSLIRNCRALEHIMLSNMDLTETDTEPMNIPSPSSRLTVSISRAKHGATMETAGILGLGPVERMDFNSEDKTLDEHLKKAKARAEYDKAYWATH</sequence>
<gene>
    <name evidence="1" type="ORF">CALCODRAFT_507397</name>
</gene>
<accession>A0A165HSL6</accession>
<evidence type="ECO:0000313" key="2">
    <source>
        <dbReference type="Proteomes" id="UP000076842"/>
    </source>
</evidence>
<proteinExistence type="predicted"/>
<dbReference type="Proteomes" id="UP000076842">
    <property type="component" value="Unassembled WGS sequence"/>
</dbReference>
<dbReference type="InParanoid" id="A0A165HSL6"/>
<keyword evidence="2" id="KW-1185">Reference proteome</keyword>
<protein>
    <recommendedName>
        <fullName evidence="3">RNI-like protein</fullName>
    </recommendedName>
</protein>
<dbReference type="EMBL" id="KV423938">
    <property type="protein sequence ID" value="KZT59690.1"/>
    <property type="molecule type" value="Genomic_DNA"/>
</dbReference>
<dbReference type="AlphaFoldDB" id="A0A165HSL6"/>
<evidence type="ECO:0008006" key="3">
    <source>
        <dbReference type="Google" id="ProtNLM"/>
    </source>
</evidence>
<organism evidence="1 2">
    <name type="scientific">Calocera cornea HHB12733</name>
    <dbReference type="NCBI Taxonomy" id="1353952"/>
    <lineage>
        <taxon>Eukaryota</taxon>
        <taxon>Fungi</taxon>
        <taxon>Dikarya</taxon>
        <taxon>Basidiomycota</taxon>
        <taxon>Agaricomycotina</taxon>
        <taxon>Dacrymycetes</taxon>
        <taxon>Dacrymycetales</taxon>
        <taxon>Dacrymycetaceae</taxon>
        <taxon>Calocera</taxon>
    </lineage>
</organism>
<evidence type="ECO:0000313" key="1">
    <source>
        <dbReference type="EMBL" id="KZT59690.1"/>
    </source>
</evidence>
<name>A0A165HSL6_9BASI</name>